<organism evidence="2">
    <name type="scientific">Candidatus Heimdallarchaeum aukensis</name>
    <dbReference type="NCBI Taxonomy" id="2876573"/>
    <lineage>
        <taxon>Archaea</taxon>
        <taxon>Promethearchaeati</taxon>
        <taxon>Candidatus Heimdallarchaeota</taxon>
        <taxon>Candidatus Heimdallarchaeia (ex Rinke et al. 2021) (nom. nud.)</taxon>
        <taxon>Candidatus Heimdallarchaeales</taxon>
        <taxon>Candidatus Heimdallarchaeaceae</taxon>
        <taxon>Candidatus Heimdallarchaeum</taxon>
    </lineage>
</organism>
<dbReference type="Proteomes" id="UP001201020">
    <property type="component" value="Chromosome"/>
</dbReference>
<evidence type="ECO:0000313" key="2">
    <source>
        <dbReference type="EMBL" id="UJG40953.1"/>
    </source>
</evidence>
<feature type="transmembrane region" description="Helical" evidence="1">
    <location>
        <begin position="93"/>
        <end position="112"/>
    </location>
</feature>
<dbReference type="EMBL" id="CP084166">
    <property type="protein sequence ID" value="UJG40953.1"/>
    <property type="molecule type" value="Genomic_DNA"/>
</dbReference>
<protein>
    <recommendedName>
        <fullName evidence="3">DUF2085 domain-containing protein</fullName>
    </recommendedName>
</protein>
<feature type="transmembrane region" description="Helical" evidence="1">
    <location>
        <begin position="118"/>
        <end position="136"/>
    </location>
</feature>
<name>A0A9Y1BKZ7_9ARCH</name>
<feature type="transmembrane region" description="Helical" evidence="1">
    <location>
        <begin position="39"/>
        <end position="56"/>
    </location>
</feature>
<evidence type="ECO:0000256" key="1">
    <source>
        <dbReference type="SAM" id="Phobius"/>
    </source>
</evidence>
<evidence type="ECO:0008006" key="3">
    <source>
        <dbReference type="Google" id="ProtNLM"/>
    </source>
</evidence>
<keyword evidence="1" id="KW-0812">Transmembrane</keyword>
<gene>
    <name evidence="2" type="ORF">K9W45_00495</name>
</gene>
<proteinExistence type="predicted"/>
<feature type="transmembrane region" description="Helical" evidence="1">
    <location>
        <begin position="62"/>
        <end position="81"/>
    </location>
</feature>
<keyword evidence="1" id="KW-1133">Transmembrane helix</keyword>
<keyword evidence="1" id="KW-0472">Membrane</keyword>
<accession>A0A9Y1BKZ7</accession>
<sequence length="182" mass="21283">MKLLPKDKDTWSHHPNCSFFANHVYIINGYRICRGCTNFYSGLAIGVVFYLSFSFYKVLDVPALLLIIILTFIPTIFTVFFEMKRIIKDIARFLLGFSSASSMYIIFSSIFYSFVDKILWYRIVIPIAVTFAFFIIKRIFTSKRFDYNAKVCLNCPLDVCELLSKGNVTKQSRKEKMENYTR</sequence>
<dbReference type="AlphaFoldDB" id="A0A9Y1BKZ7"/>
<reference evidence="2" key="1">
    <citation type="journal article" date="2022" name="Nat. Microbiol.">
        <title>Unique mobile elements and scalable gene flow at the prokaryote-eukaryote boundary revealed by circularized Asgard archaea genomes.</title>
        <authorList>
            <person name="Wu F."/>
            <person name="Speth D.R."/>
            <person name="Philosof A."/>
            <person name="Cremiere A."/>
            <person name="Narayanan A."/>
            <person name="Barco R.A."/>
            <person name="Connon S.A."/>
            <person name="Amend J.P."/>
            <person name="Antoshechkin I.A."/>
            <person name="Orphan V.J."/>
        </authorList>
    </citation>
    <scope>NUCLEOTIDE SEQUENCE</scope>
    <source>
        <strain evidence="2">PM71</strain>
    </source>
</reference>